<sequence length="252" mass="28171">MWRKLKILGKFELRQTWDDKTILFYTVLCPAIFFLITDISSKGHPFGVHNVASQLLGYWAYIILVGVLNGFQFGLIGMRESNFLKMFTVIAGDKRLIFYSNLLVQVVFIQLEMILFDVIVLILNPASFALVPMMVGGFLLNFILIPVVAGFTSFVLLLPIKVNLASLLMTGYILLAMAIINLPYQADSLLGVVLTVFNPCSYMIQFYSTGLSLLGQLTVANVGLLSVVALVYVGLGTYPIRHMKLQSYTSRY</sequence>
<feature type="transmembrane region" description="Helical" evidence="1">
    <location>
        <begin position="96"/>
        <end position="123"/>
    </location>
</feature>
<evidence type="ECO:0008006" key="4">
    <source>
        <dbReference type="Google" id="ProtNLM"/>
    </source>
</evidence>
<dbReference type="Proteomes" id="UP000051580">
    <property type="component" value="Unassembled WGS sequence"/>
</dbReference>
<gene>
    <name evidence="2" type="ORF">FD28_GL001642</name>
</gene>
<feature type="transmembrane region" description="Helical" evidence="1">
    <location>
        <begin position="204"/>
        <end position="235"/>
    </location>
</feature>
<evidence type="ECO:0000313" key="3">
    <source>
        <dbReference type="Proteomes" id="UP000051580"/>
    </source>
</evidence>
<reference evidence="2 3" key="1">
    <citation type="journal article" date="2015" name="Genome Announc.">
        <title>Expanding the biotechnology potential of lactobacilli through comparative genomics of 213 strains and associated genera.</title>
        <authorList>
            <person name="Sun Z."/>
            <person name="Harris H.M."/>
            <person name="McCann A."/>
            <person name="Guo C."/>
            <person name="Argimon S."/>
            <person name="Zhang W."/>
            <person name="Yang X."/>
            <person name="Jeffery I.B."/>
            <person name="Cooney J.C."/>
            <person name="Kagawa T.F."/>
            <person name="Liu W."/>
            <person name="Song Y."/>
            <person name="Salvetti E."/>
            <person name="Wrobel A."/>
            <person name="Rasinkangas P."/>
            <person name="Parkhill J."/>
            <person name="Rea M.C."/>
            <person name="O'Sullivan O."/>
            <person name="Ritari J."/>
            <person name="Douillard F.P."/>
            <person name="Paul Ross R."/>
            <person name="Yang R."/>
            <person name="Briner A.E."/>
            <person name="Felis G.E."/>
            <person name="de Vos W.M."/>
            <person name="Barrangou R."/>
            <person name="Klaenhammer T.R."/>
            <person name="Caufield P.W."/>
            <person name="Cui Y."/>
            <person name="Zhang H."/>
            <person name="O'Toole P.W."/>
        </authorList>
    </citation>
    <scope>NUCLEOTIDE SEQUENCE [LARGE SCALE GENOMIC DNA]</scope>
    <source>
        <strain evidence="2 3">DSM 16381</strain>
    </source>
</reference>
<feature type="transmembrane region" description="Helical" evidence="1">
    <location>
        <begin position="57"/>
        <end position="76"/>
    </location>
</feature>
<dbReference type="EMBL" id="AZFS01000066">
    <property type="protein sequence ID" value="KRL93192.1"/>
    <property type="molecule type" value="Genomic_DNA"/>
</dbReference>
<keyword evidence="1" id="KW-0472">Membrane</keyword>
<feature type="transmembrane region" description="Helical" evidence="1">
    <location>
        <begin position="21"/>
        <end position="37"/>
    </location>
</feature>
<dbReference type="RefSeq" id="WP_057735443.1">
    <property type="nucleotide sequence ID" value="NZ_AZFS01000066.1"/>
</dbReference>
<evidence type="ECO:0000313" key="2">
    <source>
        <dbReference type="EMBL" id="KRL93192.1"/>
    </source>
</evidence>
<dbReference type="PATRIC" id="fig|1423753.3.peg.1705"/>
<name>A0A0R1UP61_9LACO</name>
<keyword evidence="1" id="KW-0812">Transmembrane</keyword>
<keyword evidence="3" id="KW-1185">Reference proteome</keyword>
<proteinExistence type="predicted"/>
<dbReference type="STRING" id="1423753.FD28_GL001642"/>
<dbReference type="AlphaFoldDB" id="A0A0R1UP61"/>
<feature type="transmembrane region" description="Helical" evidence="1">
    <location>
        <begin position="164"/>
        <end position="184"/>
    </location>
</feature>
<accession>A0A0R1UP61</accession>
<evidence type="ECO:0000256" key="1">
    <source>
        <dbReference type="SAM" id="Phobius"/>
    </source>
</evidence>
<dbReference type="OrthoDB" id="2284943at2"/>
<protein>
    <recommendedName>
        <fullName evidence="4">ABC-2 type transporter domain-containing protein</fullName>
    </recommendedName>
</protein>
<organism evidence="2 3">
    <name type="scientific">Levilactobacillus hammesii DSM 16381</name>
    <dbReference type="NCBI Taxonomy" id="1423753"/>
    <lineage>
        <taxon>Bacteria</taxon>
        <taxon>Bacillati</taxon>
        <taxon>Bacillota</taxon>
        <taxon>Bacilli</taxon>
        <taxon>Lactobacillales</taxon>
        <taxon>Lactobacillaceae</taxon>
        <taxon>Levilactobacillus</taxon>
    </lineage>
</organism>
<comment type="caution">
    <text evidence="2">The sequence shown here is derived from an EMBL/GenBank/DDBJ whole genome shotgun (WGS) entry which is preliminary data.</text>
</comment>
<feature type="transmembrane region" description="Helical" evidence="1">
    <location>
        <begin position="129"/>
        <end position="157"/>
    </location>
</feature>
<keyword evidence="1" id="KW-1133">Transmembrane helix</keyword>